<proteinExistence type="predicted"/>
<name>A0ABR8HAJ9_NOSPU</name>
<evidence type="ECO:0008006" key="3">
    <source>
        <dbReference type="Google" id="ProtNLM"/>
    </source>
</evidence>
<protein>
    <recommendedName>
        <fullName evidence="3">Bacteriocin</fullName>
    </recommendedName>
</protein>
<reference evidence="1 2" key="1">
    <citation type="journal article" date="2020" name="ISME J.">
        <title>Comparative genomics reveals insights into cyanobacterial evolution and habitat adaptation.</title>
        <authorList>
            <person name="Chen M.Y."/>
            <person name="Teng W.K."/>
            <person name="Zhao L."/>
            <person name="Hu C.X."/>
            <person name="Zhou Y.K."/>
            <person name="Han B.P."/>
            <person name="Song L.R."/>
            <person name="Shu W.S."/>
        </authorList>
    </citation>
    <scope>NUCLEOTIDE SEQUENCE [LARGE SCALE GENOMIC DNA]</scope>
    <source>
        <strain evidence="1 2">FACHB-252</strain>
    </source>
</reference>
<dbReference type="RefSeq" id="WP_190949860.1">
    <property type="nucleotide sequence ID" value="NZ_JACJTC010000009.1"/>
</dbReference>
<evidence type="ECO:0000313" key="2">
    <source>
        <dbReference type="Proteomes" id="UP000606396"/>
    </source>
</evidence>
<organism evidence="1 2">
    <name type="scientific">Nostoc punctiforme FACHB-252</name>
    <dbReference type="NCBI Taxonomy" id="1357509"/>
    <lineage>
        <taxon>Bacteria</taxon>
        <taxon>Bacillati</taxon>
        <taxon>Cyanobacteriota</taxon>
        <taxon>Cyanophyceae</taxon>
        <taxon>Nostocales</taxon>
        <taxon>Nostocaceae</taxon>
        <taxon>Nostoc</taxon>
    </lineage>
</organism>
<sequence>MNPLQNQTTDNDFIEGELSEEELMEIVGGLAIANISTTINPANRKLVTRTDFVDGTFTIVVGT</sequence>
<comment type="caution">
    <text evidence="1">The sequence shown here is derived from an EMBL/GenBank/DDBJ whole genome shotgun (WGS) entry which is preliminary data.</text>
</comment>
<dbReference type="Proteomes" id="UP000606396">
    <property type="component" value="Unassembled WGS sequence"/>
</dbReference>
<dbReference type="EMBL" id="JACJTC010000009">
    <property type="protein sequence ID" value="MBD2612316.1"/>
    <property type="molecule type" value="Genomic_DNA"/>
</dbReference>
<gene>
    <name evidence="1" type="ORF">H6G94_13690</name>
</gene>
<accession>A0ABR8HAJ9</accession>
<keyword evidence="2" id="KW-1185">Reference proteome</keyword>
<evidence type="ECO:0000313" key="1">
    <source>
        <dbReference type="EMBL" id="MBD2612316.1"/>
    </source>
</evidence>